<evidence type="ECO:0000313" key="1">
    <source>
        <dbReference type="WBParaSite" id="MCU_000379-RA"/>
    </source>
</evidence>
<organism evidence="1">
    <name type="scientific">Mesocestoides corti</name>
    <name type="common">Flatworm</name>
    <dbReference type="NCBI Taxonomy" id="53468"/>
    <lineage>
        <taxon>Eukaryota</taxon>
        <taxon>Metazoa</taxon>
        <taxon>Spiralia</taxon>
        <taxon>Lophotrochozoa</taxon>
        <taxon>Platyhelminthes</taxon>
        <taxon>Cestoda</taxon>
        <taxon>Eucestoda</taxon>
        <taxon>Cyclophyllidea</taxon>
        <taxon>Mesocestoididae</taxon>
        <taxon>Mesocestoides</taxon>
    </lineage>
</organism>
<protein>
    <submittedName>
        <fullName evidence="1">Uncharacterized protein</fullName>
    </submittedName>
</protein>
<reference evidence="1" key="1">
    <citation type="submission" date="2019-11" db="UniProtKB">
        <authorList>
            <consortium name="WormBaseParasite"/>
        </authorList>
    </citation>
    <scope>IDENTIFICATION</scope>
</reference>
<proteinExistence type="predicted"/>
<sequence length="105" mass="11524">MGAVPGQSHEVEAGVARLERLSNWDGLLPPLICGPKVIDAPFSRLANCSSILFSLASFAAQVQVKDMALCRAFAVSTKGRVTYRDAQVILVMSHLDLKDQRERRQ</sequence>
<accession>A0A5K3EI76</accession>
<dbReference type="AlphaFoldDB" id="A0A5K3EI76"/>
<dbReference type="WBParaSite" id="MCU_000379-RA">
    <property type="protein sequence ID" value="MCU_000379-RA"/>
    <property type="gene ID" value="MCU_000379"/>
</dbReference>
<name>A0A5K3EI76_MESCO</name>